<dbReference type="EMBL" id="CP027666">
    <property type="protein sequence ID" value="AVO35043.1"/>
    <property type="molecule type" value="Genomic_DNA"/>
</dbReference>
<dbReference type="KEGG" id="otk:C6570_12960"/>
<dbReference type="Pfam" id="PF17765">
    <property type="entry name" value="MLTR_LBD"/>
    <property type="match status" value="1"/>
</dbReference>
<dbReference type="InterPro" id="IPR010982">
    <property type="entry name" value="Lambda_DNA-bd_dom_sf"/>
</dbReference>
<proteinExistence type="predicted"/>
<dbReference type="CDD" id="cd00093">
    <property type="entry name" value="HTH_XRE"/>
    <property type="match status" value="1"/>
</dbReference>
<dbReference type="Gene3D" id="1.10.260.40">
    <property type="entry name" value="lambda repressor-like DNA-binding domains"/>
    <property type="match status" value="1"/>
</dbReference>
<dbReference type="PANTHER" id="PTHR35010">
    <property type="entry name" value="BLL4672 PROTEIN-RELATED"/>
    <property type="match status" value="1"/>
</dbReference>
<organism evidence="2 3">
    <name type="scientific">Ottowia oryzae</name>
    <dbReference type="NCBI Taxonomy" id="2109914"/>
    <lineage>
        <taxon>Bacteria</taxon>
        <taxon>Pseudomonadati</taxon>
        <taxon>Pseudomonadota</taxon>
        <taxon>Betaproteobacteria</taxon>
        <taxon>Burkholderiales</taxon>
        <taxon>Comamonadaceae</taxon>
        <taxon>Ottowia</taxon>
    </lineage>
</organism>
<dbReference type="SMART" id="SM00530">
    <property type="entry name" value="HTH_XRE"/>
    <property type="match status" value="1"/>
</dbReference>
<dbReference type="InterPro" id="IPR001387">
    <property type="entry name" value="Cro/C1-type_HTH"/>
</dbReference>
<sequence>MNLAPNLPHVPAPAHEAQAVGALLRGWRQRRRLSQMAVALDAGVSPRHMSFVETGRSRPSPEVLMALADVLAVPLRERNALLLAAGYAPRFSQRALDAPDMRPVQAALARLLAAHDPYPGFVLDRAWNVVQANTAGAGLMAALLPAALRAPTVNVYRACLHPDGLARVTVNFAQWASDMLGNLRRAVAQSGDDDLAALEREVLAYPNIRALSDDVRQPAGPPPLLLPCVLDLPVAGRLSLFTTVCTLGAPGDVTLSELCAELFYPADEATAERLRAAAASA</sequence>
<dbReference type="InterPro" id="IPR041413">
    <property type="entry name" value="MLTR_LBD"/>
</dbReference>
<evidence type="ECO:0000313" key="3">
    <source>
        <dbReference type="Proteomes" id="UP000239709"/>
    </source>
</evidence>
<dbReference type="RefSeq" id="WP_106703592.1">
    <property type="nucleotide sequence ID" value="NZ_CP027666.1"/>
</dbReference>
<dbReference type="Gene3D" id="3.30.450.180">
    <property type="match status" value="1"/>
</dbReference>
<feature type="domain" description="HTH cro/C1-type" evidence="1">
    <location>
        <begin position="24"/>
        <end position="78"/>
    </location>
</feature>
<protein>
    <submittedName>
        <fullName evidence="2">Transcriptional regulator</fullName>
    </submittedName>
</protein>
<dbReference type="PROSITE" id="PS50943">
    <property type="entry name" value="HTH_CROC1"/>
    <property type="match status" value="1"/>
</dbReference>
<dbReference type="GO" id="GO:0003677">
    <property type="term" value="F:DNA binding"/>
    <property type="evidence" value="ECO:0007669"/>
    <property type="project" value="InterPro"/>
</dbReference>
<accession>A0A2S0MH60</accession>
<dbReference type="Proteomes" id="UP000239709">
    <property type="component" value="Chromosome"/>
</dbReference>
<gene>
    <name evidence="2" type="ORF">C6570_12960</name>
</gene>
<reference evidence="2 3" key="1">
    <citation type="submission" date="2018-03" db="EMBL/GenBank/DDBJ databases">
        <title>Genome sequencing of Ottowia sp.</title>
        <authorList>
            <person name="Kim S.-J."/>
            <person name="Heo J."/>
            <person name="Kwon S.-W."/>
        </authorList>
    </citation>
    <scope>NUCLEOTIDE SEQUENCE [LARGE SCALE GENOMIC DNA]</scope>
    <source>
        <strain evidence="2 3">KADR8-3</strain>
    </source>
</reference>
<dbReference type="AlphaFoldDB" id="A0A2S0MH60"/>
<dbReference type="Pfam" id="PF13560">
    <property type="entry name" value="HTH_31"/>
    <property type="match status" value="1"/>
</dbReference>
<keyword evidence="3" id="KW-1185">Reference proteome</keyword>
<name>A0A2S0MH60_9BURK</name>
<dbReference type="PANTHER" id="PTHR35010:SF4">
    <property type="entry name" value="BLL5781 PROTEIN"/>
    <property type="match status" value="1"/>
</dbReference>
<dbReference type="SUPFAM" id="SSF47413">
    <property type="entry name" value="lambda repressor-like DNA-binding domains"/>
    <property type="match status" value="1"/>
</dbReference>
<evidence type="ECO:0000259" key="1">
    <source>
        <dbReference type="PROSITE" id="PS50943"/>
    </source>
</evidence>
<evidence type="ECO:0000313" key="2">
    <source>
        <dbReference type="EMBL" id="AVO35043.1"/>
    </source>
</evidence>
<dbReference type="OrthoDB" id="2959414at2"/>